<dbReference type="PROSITE" id="PS00018">
    <property type="entry name" value="EF_HAND_1"/>
    <property type="match status" value="3"/>
</dbReference>
<organism evidence="5 6">
    <name type="scientific">Croceibacterium salegens</name>
    <dbReference type="NCBI Taxonomy" id="1737568"/>
    <lineage>
        <taxon>Bacteria</taxon>
        <taxon>Pseudomonadati</taxon>
        <taxon>Pseudomonadota</taxon>
        <taxon>Alphaproteobacteria</taxon>
        <taxon>Sphingomonadales</taxon>
        <taxon>Erythrobacteraceae</taxon>
        <taxon>Croceibacterium</taxon>
    </lineage>
</organism>
<dbReference type="InterPro" id="IPR039647">
    <property type="entry name" value="EF_hand_pair_protein_CML-like"/>
</dbReference>
<feature type="domain" description="EF-hand" evidence="4">
    <location>
        <begin position="119"/>
        <end position="149"/>
    </location>
</feature>
<keyword evidence="2" id="KW-0677">Repeat</keyword>
<protein>
    <recommendedName>
        <fullName evidence="4">EF-hand domain-containing protein</fullName>
    </recommendedName>
</protein>
<keyword evidence="1" id="KW-0479">Metal-binding</keyword>
<dbReference type="Pfam" id="PF13202">
    <property type="entry name" value="EF-hand_5"/>
    <property type="match status" value="2"/>
</dbReference>
<accession>A0A6I4SV47</accession>
<evidence type="ECO:0000313" key="6">
    <source>
        <dbReference type="Proteomes" id="UP000433652"/>
    </source>
</evidence>
<dbReference type="OrthoDB" id="113323at2"/>
<dbReference type="GO" id="GO:0005509">
    <property type="term" value="F:calcium ion binding"/>
    <property type="evidence" value="ECO:0007669"/>
    <property type="project" value="InterPro"/>
</dbReference>
<dbReference type="PROSITE" id="PS50222">
    <property type="entry name" value="EF_HAND_2"/>
    <property type="match status" value="3"/>
</dbReference>
<dbReference type="AlphaFoldDB" id="A0A6I4SV47"/>
<comment type="caution">
    <text evidence="5">The sequence shown here is derived from an EMBL/GenBank/DDBJ whole genome shotgun (WGS) entry which is preliminary data.</text>
</comment>
<feature type="signal peptide" evidence="3">
    <location>
        <begin position="1"/>
        <end position="17"/>
    </location>
</feature>
<dbReference type="InterPro" id="IPR018247">
    <property type="entry name" value="EF_Hand_1_Ca_BS"/>
</dbReference>
<evidence type="ECO:0000313" key="5">
    <source>
        <dbReference type="EMBL" id="MXO59378.1"/>
    </source>
</evidence>
<feature type="domain" description="EF-hand" evidence="4">
    <location>
        <begin position="63"/>
        <end position="98"/>
    </location>
</feature>
<dbReference type="Proteomes" id="UP000433652">
    <property type="component" value="Unassembled WGS sequence"/>
</dbReference>
<evidence type="ECO:0000256" key="2">
    <source>
        <dbReference type="ARBA" id="ARBA00022737"/>
    </source>
</evidence>
<dbReference type="PANTHER" id="PTHR10891">
    <property type="entry name" value="EF-HAND CALCIUM-BINDING DOMAIN CONTAINING PROTEIN"/>
    <property type="match status" value="1"/>
</dbReference>
<feature type="domain" description="EF-hand" evidence="4">
    <location>
        <begin position="27"/>
        <end position="62"/>
    </location>
</feature>
<dbReference type="EMBL" id="WTYM01000033">
    <property type="protein sequence ID" value="MXO59378.1"/>
    <property type="molecule type" value="Genomic_DNA"/>
</dbReference>
<dbReference type="Gene3D" id="1.10.238.10">
    <property type="entry name" value="EF-hand"/>
    <property type="match status" value="2"/>
</dbReference>
<dbReference type="SUPFAM" id="SSF47473">
    <property type="entry name" value="EF-hand"/>
    <property type="match status" value="1"/>
</dbReference>
<evidence type="ECO:0000256" key="1">
    <source>
        <dbReference type="ARBA" id="ARBA00022723"/>
    </source>
</evidence>
<evidence type="ECO:0000259" key="4">
    <source>
        <dbReference type="PROSITE" id="PS50222"/>
    </source>
</evidence>
<dbReference type="InterPro" id="IPR011992">
    <property type="entry name" value="EF-hand-dom_pair"/>
</dbReference>
<gene>
    <name evidence="5" type="ORF">GRI89_07470</name>
</gene>
<keyword evidence="6" id="KW-1185">Reference proteome</keyword>
<sequence>MSLMFAASAVLLFAQQAAVSEPVARAEYLATWDALYKEYDLDGDGRVTAQEISQKMTAEQQQAALEANREIFRRIDRDGNGVLSPDEFALLVAQVPPVDPSGFLREFDANGDGTVTLVEHRTVMLSRFDAIDSDKDGVVTPAEMAASTK</sequence>
<name>A0A6I4SV47_9SPHN</name>
<dbReference type="SMART" id="SM00054">
    <property type="entry name" value="EFh"/>
    <property type="match status" value="3"/>
</dbReference>
<evidence type="ECO:0000256" key="3">
    <source>
        <dbReference type="SAM" id="SignalP"/>
    </source>
</evidence>
<dbReference type="RefSeq" id="WP_159793869.1">
    <property type="nucleotide sequence ID" value="NZ_WTYM01000033.1"/>
</dbReference>
<dbReference type="InterPro" id="IPR002048">
    <property type="entry name" value="EF_hand_dom"/>
</dbReference>
<keyword evidence="3" id="KW-0732">Signal</keyword>
<dbReference type="Pfam" id="PF13499">
    <property type="entry name" value="EF-hand_7"/>
    <property type="match status" value="1"/>
</dbReference>
<proteinExistence type="predicted"/>
<feature type="chain" id="PRO_5026260593" description="EF-hand domain-containing protein" evidence="3">
    <location>
        <begin position="18"/>
        <end position="149"/>
    </location>
</feature>
<reference evidence="5 6" key="1">
    <citation type="submission" date="2019-12" db="EMBL/GenBank/DDBJ databases">
        <title>Genomic-based taxomic classification of the family Erythrobacteraceae.</title>
        <authorList>
            <person name="Xu L."/>
        </authorList>
    </citation>
    <scope>NUCLEOTIDE SEQUENCE [LARGE SCALE GENOMIC DNA]</scope>
    <source>
        <strain evidence="5 6">MCCC 1K01500</strain>
    </source>
</reference>